<organism evidence="2 3">
    <name type="scientific">Kocuria varians</name>
    <name type="common">Micrococcus varians</name>
    <dbReference type="NCBI Taxonomy" id="1272"/>
    <lineage>
        <taxon>Bacteria</taxon>
        <taxon>Bacillati</taxon>
        <taxon>Actinomycetota</taxon>
        <taxon>Actinomycetes</taxon>
        <taxon>Micrococcales</taxon>
        <taxon>Micrococcaceae</taxon>
        <taxon>Kocuria</taxon>
    </lineage>
</organism>
<evidence type="ECO:0000313" key="3">
    <source>
        <dbReference type="Proteomes" id="UP000216825"/>
    </source>
</evidence>
<dbReference type="KEGG" id="kvr:CIB50_0002370"/>
<proteinExistence type="predicted"/>
<keyword evidence="3" id="KW-1185">Reference proteome</keyword>
<dbReference type="EMBL" id="CP059343">
    <property type="protein sequence ID" value="QMS57623.1"/>
    <property type="molecule type" value="Genomic_DNA"/>
</dbReference>
<reference evidence="2" key="1">
    <citation type="submission" date="2017-08" db="EMBL/GenBank/DDBJ databases">
        <authorList>
            <person name="Minaev M."/>
            <person name="Kurbakov K.A."/>
            <person name="Solodovnikova G.I."/>
            <person name="Kuznetsova O.A."/>
            <person name="Lisitsyn A.B."/>
        </authorList>
    </citation>
    <scope>NUCLEOTIDE SEQUENCE</scope>
    <source>
        <strain evidence="2">80</strain>
    </source>
</reference>
<evidence type="ECO:0000313" key="2">
    <source>
        <dbReference type="EMBL" id="QMS57623.1"/>
    </source>
</evidence>
<feature type="compositionally biased region" description="Low complexity" evidence="1">
    <location>
        <begin position="36"/>
        <end position="50"/>
    </location>
</feature>
<feature type="region of interest" description="Disordered" evidence="1">
    <location>
        <begin position="1"/>
        <end position="82"/>
    </location>
</feature>
<protein>
    <recommendedName>
        <fullName evidence="4">DUF3072 domain-containing protein</fullName>
    </recommendedName>
</protein>
<reference evidence="2" key="2">
    <citation type="submission" date="2020-07" db="EMBL/GenBank/DDBJ databases">
        <title>Genome of starter culture bacteria Kocuria salsicia reveals its technological properties and safety for usage in meat industry.</title>
        <authorList>
            <person name="Michael M."/>
            <person name="Konstantin K."/>
            <person name="Evgenii K."/>
            <person name="Galina S."/>
            <person name="Oksana K."/>
            <person name="Andrei L."/>
        </authorList>
    </citation>
    <scope>NUCLEOTIDE SEQUENCE [LARGE SCALE GENOMIC DNA]</scope>
    <source>
        <strain evidence="2">80</strain>
    </source>
</reference>
<evidence type="ECO:0000256" key="1">
    <source>
        <dbReference type="SAM" id="MobiDB-lite"/>
    </source>
</evidence>
<feature type="compositionally biased region" description="Polar residues" evidence="1">
    <location>
        <begin position="1"/>
        <end position="15"/>
    </location>
</feature>
<dbReference type="InterPro" id="IPR021425">
    <property type="entry name" value="DUF3072"/>
</dbReference>
<dbReference type="RefSeq" id="WP_094394401.1">
    <property type="nucleotide sequence ID" value="NZ_CP059343.1"/>
</dbReference>
<gene>
    <name evidence="2" type="ORF">CIB50_0002370</name>
</gene>
<sequence>MTENPAQEPGEQNAQPPLENGTPDAAQNGVQGGAAQGAPQTPAGNGAPQGETIGATGDAEDSSLEKDPSEWVSGDEPMTPAQKSYLDTLAKQAGEELPADLTKAQASEHIERLKGSSN</sequence>
<dbReference type="Pfam" id="PF11272">
    <property type="entry name" value="DUF3072"/>
    <property type="match status" value="1"/>
</dbReference>
<accession>A0A7D7Q8V2</accession>
<dbReference type="AlphaFoldDB" id="A0A7D7Q8V2"/>
<name>A0A7D7Q8V2_KOCVA</name>
<dbReference type="Proteomes" id="UP000216825">
    <property type="component" value="Chromosome"/>
</dbReference>
<evidence type="ECO:0008006" key="4">
    <source>
        <dbReference type="Google" id="ProtNLM"/>
    </source>
</evidence>